<keyword evidence="4" id="KW-1185">Reference proteome</keyword>
<feature type="compositionally biased region" description="Polar residues" evidence="2">
    <location>
        <begin position="276"/>
        <end position="286"/>
    </location>
</feature>
<feature type="coiled-coil region" evidence="1">
    <location>
        <begin position="118"/>
        <end position="145"/>
    </location>
</feature>
<evidence type="ECO:0000313" key="3">
    <source>
        <dbReference type="EMBL" id="MCD7472365.1"/>
    </source>
</evidence>
<sequence length="472" mass="52842">RKMSVLQYPEGINPADLQIWNNAAFDNGDSADLSSLKRSWSPMKLSDSFESDVSSKENQTPSFENSSVNLTSPIPIKPLHPNGALENSRLKPNKPSSKQRFDEMTTRKSGKDNDFRDEKKIDKEIEEIEMEISRLNSKLEALRIEKAQKSFKTVEKRGRVVAAKFMEPKQSVKIADSSSMSAKTNAQRRGLSLGPSEIFAGTRRGLSMGPSEISAGTKARQLGKQEMITPIQPIQNRRKSCFWKLQEIEEECLSKERGKSSSLSPKSRKAAARTMASRQAVTTIASKKNMKKDDAFLSSVQPKKLFKDGEKSAPASKKPQRPGRVVASRYNQSTTQSSVVRKRSLPENDKDEINRNDKKRSLSVGKTRVSQTENKNLGTESRVKKRWEIPSEIVVHASTESEKSPLSITVKPDLLPRIRIARCIANETPRDSGPAKRVVELIGRKSFFSNDEDKEPSVCQVLSFAEEDAEEE</sequence>
<evidence type="ECO:0000256" key="2">
    <source>
        <dbReference type="SAM" id="MobiDB-lite"/>
    </source>
</evidence>
<feature type="compositionally biased region" description="Polar residues" evidence="2">
    <location>
        <begin position="368"/>
        <end position="379"/>
    </location>
</feature>
<dbReference type="PANTHER" id="PTHR36386:SF1">
    <property type="entry name" value="OS06G0683900 PROTEIN"/>
    <property type="match status" value="1"/>
</dbReference>
<feature type="compositionally biased region" description="Polar residues" evidence="2">
    <location>
        <begin position="329"/>
        <end position="339"/>
    </location>
</feature>
<dbReference type="EMBL" id="JACEIK010001820">
    <property type="protein sequence ID" value="MCD7472365.1"/>
    <property type="molecule type" value="Genomic_DNA"/>
</dbReference>
<feature type="compositionally biased region" description="Polar residues" evidence="2">
    <location>
        <begin position="56"/>
        <end position="72"/>
    </location>
</feature>
<evidence type="ECO:0000313" key="4">
    <source>
        <dbReference type="Proteomes" id="UP000823775"/>
    </source>
</evidence>
<feature type="compositionally biased region" description="Basic and acidic residues" evidence="2">
    <location>
        <begin position="99"/>
        <end position="114"/>
    </location>
</feature>
<proteinExistence type="predicted"/>
<feature type="region of interest" description="Disordered" evidence="2">
    <location>
        <begin position="254"/>
        <end position="382"/>
    </location>
</feature>
<accession>A0ABS8TNA1</accession>
<feature type="non-terminal residue" evidence="3">
    <location>
        <position position="1"/>
    </location>
</feature>
<comment type="caution">
    <text evidence="3">The sequence shown here is derived from an EMBL/GenBank/DDBJ whole genome shotgun (WGS) entry which is preliminary data.</text>
</comment>
<reference evidence="3 4" key="1">
    <citation type="journal article" date="2021" name="BMC Genomics">
        <title>Datura genome reveals duplications of psychoactive alkaloid biosynthetic genes and high mutation rate following tissue culture.</title>
        <authorList>
            <person name="Rajewski A."/>
            <person name="Carter-House D."/>
            <person name="Stajich J."/>
            <person name="Litt A."/>
        </authorList>
    </citation>
    <scope>NUCLEOTIDE SEQUENCE [LARGE SCALE GENOMIC DNA]</scope>
    <source>
        <strain evidence="3">AR-01</strain>
    </source>
</reference>
<protein>
    <submittedName>
        <fullName evidence="3">Uncharacterized protein</fullName>
    </submittedName>
</protein>
<gene>
    <name evidence="3" type="ORF">HAX54_013589</name>
</gene>
<name>A0ABS8TNA1_DATST</name>
<evidence type="ECO:0000256" key="1">
    <source>
        <dbReference type="SAM" id="Coils"/>
    </source>
</evidence>
<dbReference type="PANTHER" id="PTHR36386">
    <property type="entry name" value="OS06G0683900 PROTEIN"/>
    <property type="match status" value="1"/>
</dbReference>
<keyword evidence="1" id="KW-0175">Coiled coil</keyword>
<feature type="region of interest" description="Disordered" evidence="2">
    <location>
        <begin position="46"/>
        <end position="114"/>
    </location>
</feature>
<organism evidence="3 4">
    <name type="scientific">Datura stramonium</name>
    <name type="common">Jimsonweed</name>
    <name type="synonym">Common thornapple</name>
    <dbReference type="NCBI Taxonomy" id="4076"/>
    <lineage>
        <taxon>Eukaryota</taxon>
        <taxon>Viridiplantae</taxon>
        <taxon>Streptophyta</taxon>
        <taxon>Embryophyta</taxon>
        <taxon>Tracheophyta</taxon>
        <taxon>Spermatophyta</taxon>
        <taxon>Magnoliopsida</taxon>
        <taxon>eudicotyledons</taxon>
        <taxon>Gunneridae</taxon>
        <taxon>Pentapetalae</taxon>
        <taxon>asterids</taxon>
        <taxon>lamiids</taxon>
        <taxon>Solanales</taxon>
        <taxon>Solanaceae</taxon>
        <taxon>Solanoideae</taxon>
        <taxon>Datureae</taxon>
        <taxon>Datura</taxon>
    </lineage>
</organism>
<dbReference type="Proteomes" id="UP000823775">
    <property type="component" value="Unassembled WGS sequence"/>
</dbReference>
<feature type="compositionally biased region" description="Basic and acidic residues" evidence="2">
    <location>
        <begin position="344"/>
        <end position="360"/>
    </location>
</feature>